<dbReference type="InterPro" id="IPR027417">
    <property type="entry name" value="P-loop_NTPase"/>
</dbReference>
<dbReference type="Gene3D" id="3.40.50.300">
    <property type="entry name" value="P-loop containing nucleotide triphosphate hydrolases"/>
    <property type="match status" value="1"/>
</dbReference>
<evidence type="ECO:0000256" key="1">
    <source>
        <dbReference type="ARBA" id="ARBA00005417"/>
    </source>
</evidence>
<protein>
    <submittedName>
        <fullName evidence="6">ABC-type Mn Zn transport system, ATPase component</fullName>
    </submittedName>
</protein>
<evidence type="ECO:0000256" key="3">
    <source>
        <dbReference type="ARBA" id="ARBA00022741"/>
    </source>
</evidence>
<dbReference type="Proteomes" id="UP000051859">
    <property type="component" value="Unassembled WGS sequence"/>
</dbReference>
<keyword evidence="7" id="KW-1185">Reference proteome</keyword>
<dbReference type="Pfam" id="PF00005">
    <property type="entry name" value="ABC_tran"/>
    <property type="match status" value="1"/>
</dbReference>
<dbReference type="GO" id="GO:0016887">
    <property type="term" value="F:ATP hydrolysis activity"/>
    <property type="evidence" value="ECO:0007669"/>
    <property type="project" value="InterPro"/>
</dbReference>
<dbReference type="RefSeq" id="WP_057803376.1">
    <property type="nucleotide sequence ID" value="NZ_JQBX01000012.1"/>
</dbReference>
<evidence type="ECO:0000259" key="5">
    <source>
        <dbReference type="PROSITE" id="PS50893"/>
    </source>
</evidence>
<dbReference type="AlphaFoldDB" id="A0A0R2L2Z4"/>
<evidence type="ECO:0000256" key="4">
    <source>
        <dbReference type="ARBA" id="ARBA00022840"/>
    </source>
</evidence>
<sequence length="226" mass="26035">MTETLIQVHNLAMDFPEQQLFNQLSFDVDRREFLSIIGENGVGKTTLIRILLNQLKPTGGDIKFRKGTKIGYVPQFRNIDQDYPLSIRDFVALNLQDGKAPWLTKSERMRLDEILEETDLVDIQNTRMGRASGGQKQKAYLAQALVDQPDLLILDESTASLDSVRKYELFNLVQHFNQQHDLTVISVTHDFDLMKQYSNRYLMLKKDHYALGDVDDINSEEDLLNV</sequence>
<keyword evidence="3" id="KW-0547">Nucleotide-binding</keyword>
<dbReference type="InterPro" id="IPR003593">
    <property type="entry name" value="AAA+_ATPase"/>
</dbReference>
<dbReference type="STRING" id="331679.IV81_GL000351"/>
<organism evidence="6 7">
    <name type="scientific">Pediococcus stilesii</name>
    <dbReference type="NCBI Taxonomy" id="331679"/>
    <lineage>
        <taxon>Bacteria</taxon>
        <taxon>Bacillati</taxon>
        <taxon>Bacillota</taxon>
        <taxon>Bacilli</taxon>
        <taxon>Lactobacillales</taxon>
        <taxon>Lactobacillaceae</taxon>
        <taxon>Pediococcus</taxon>
    </lineage>
</organism>
<dbReference type="SMART" id="SM00382">
    <property type="entry name" value="AAA"/>
    <property type="match status" value="1"/>
</dbReference>
<dbReference type="InterPro" id="IPR003439">
    <property type="entry name" value="ABC_transporter-like_ATP-bd"/>
</dbReference>
<comment type="similarity">
    <text evidence="1">Belongs to the ABC transporter superfamily.</text>
</comment>
<proteinExistence type="inferred from homology"/>
<reference evidence="6 7" key="1">
    <citation type="journal article" date="2015" name="Genome Announc.">
        <title>Expanding the biotechnology potential of lactobacilli through comparative genomics of 213 strains and associated genera.</title>
        <authorList>
            <person name="Sun Z."/>
            <person name="Harris H.M."/>
            <person name="McCann A."/>
            <person name="Guo C."/>
            <person name="Argimon S."/>
            <person name="Zhang W."/>
            <person name="Yang X."/>
            <person name="Jeffery I.B."/>
            <person name="Cooney J.C."/>
            <person name="Kagawa T.F."/>
            <person name="Liu W."/>
            <person name="Song Y."/>
            <person name="Salvetti E."/>
            <person name="Wrobel A."/>
            <person name="Rasinkangas P."/>
            <person name="Parkhill J."/>
            <person name="Rea M.C."/>
            <person name="O'Sullivan O."/>
            <person name="Ritari J."/>
            <person name="Douillard F.P."/>
            <person name="Paul Ross R."/>
            <person name="Yang R."/>
            <person name="Briner A.E."/>
            <person name="Felis G.E."/>
            <person name="de Vos W.M."/>
            <person name="Barrangou R."/>
            <person name="Klaenhammer T.R."/>
            <person name="Caufield P.W."/>
            <person name="Cui Y."/>
            <person name="Zhang H."/>
            <person name="O'Toole P.W."/>
        </authorList>
    </citation>
    <scope>NUCLEOTIDE SEQUENCE [LARGE SCALE GENOMIC DNA]</scope>
    <source>
        <strain evidence="6 7">DSM 18001</strain>
    </source>
</reference>
<dbReference type="InterPro" id="IPR050153">
    <property type="entry name" value="Metal_Ion_Import_ABC"/>
</dbReference>
<dbReference type="EMBL" id="JQBX01000012">
    <property type="protein sequence ID" value="KRN93610.1"/>
    <property type="molecule type" value="Genomic_DNA"/>
</dbReference>
<dbReference type="PATRIC" id="fig|331679.3.peg.357"/>
<keyword evidence="4" id="KW-0067">ATP-binding</keyword>
<dbReference type="PANTHER" id="PTHR42734">
    <property type="entry name" value="METAL TRANSPORT SYSTEM ATP-BINDING PROTEIN TM_0124-RELATED"/>
    <property type="match status" value="1"/>
</dbReference>
<feature type="domain" description="ABC transporter" evidence="5">
    <location>
        <begin position="6"/>
        <end position="226"/>
    </location>
</feature>
<dbReference type="PROSITE" id="PS50893">
    <property type="entry name" value="ABC_TRANSPORTER_2"/>
    <property type="match status" value="1"/>
</dbReference>
<comment type="caution">
    <text evidence="6">The sequence shown here is derived from an EMBL/GenBank/DDBJ whole genome shotgun (WGS) entry which is preliminary data.</text>
</comment>
<dbReference type="GO" id="GO:0005524">
    <property type="term" value="F:ATP binding"/>
    <property type="evidence" value="ECO:0007669"/>
    <property type="project" value="UniProtKB-KW"/>
</dbReference>
<accession>A0A0R2L2Z4</accession>
<dbReference type="PANTHER" id="PTHR42734:SF17">
    <property type="entry name" value="METAL TRANSPORT SYSTEM ATP-BINDING PROTEIN TM_0124-RELATED"/>
    <property type="match status" value="1"/>
</dbReference>
<gene>
    <name evidence="6" type="ORF">IV81_GL000351</name>
</gene>
<evidence type="ECO:0000313" key="6">
    <source>
        <dbReference type="EMBL" id="KRN93610.1"/>
    </source>
</evidence>
<evidence type="ECO:0000313" key="7">
    <source>
        <dbReference type="Proteomes" id="UP000051859"/>
    </source>
</evidence>
<name>A0A0R2L2Z4_9LACO</name>
<dbReference type="SUPFAM" id="SSF52540">
    <property type="entry name" value="P-loop containing nucleoside triphosphate hydrolases"/>
    <property type="match status" value="1"/>
</dbReference>
<keyword evidence="2" id="KW-0813">Transport</keyword>
<evidence type="ECO:0000256" key="2">
    <source>
        <dbReference type="ARBA" id="ARBA00022448"/>
    </source>
</evidence>